<dbReference type="SUPFAM" id="SSF56796">
    <property type="entry name" value="Dehydroquinate synthase-like"/>
    <property type="match status" value="1"/>
</dbReference>
<comment type="similarity">
    <text evidence="11">Belongs to the glycerol-1-phosphate dehydrogenase family.</text>
</comment>
<dbReference type="EMBL" id="CP003167">
    <property type="protein sequence ID" value="AGB02044.1"/>
    <property type="molecule type" value="Genomic_DNA"/>
</dbReference>
<keyword evidence="10 11" id="KW-1208">Phospholipid metabolism</keyword>
<evidence type="ECO:0000256" key="10">
    <source>
        <dbReference type="ARBA" id="ARBA00023264"/>
    </source>
</evidence>
<reference evidence="15 16" key="2">
    <citation type="journal article" date="2014" name="Genome Announc.">
        <title>Complete Genome Sequence of Methanoregula formicica SMSPT, a Mesophilic Hydrogenotrophic Methanogen Isolated from a Methanogenic Upflow Anaerobic Sludge Blanket Reactor.</title>
        <authorList>
            <person name="Yamamoto K."/>
            <person name="Tamaki H."/>
            <person name="Cadillo-Quiroz H."/>
            <person name="Imachi H."/>
            <person name="Kyrpides N."/>
            <person name="Woyke T."/>
            <person name="Goodwin L."/>
            <person name="Zinder S.H."/>
            <person name="Kamagata Y."/>
            <person name="Liu W.T."/>
        </authorList>
    </citation>
    <scope>NUCLEOTIDE SEQUENCE [LARGE SCALE GENOMIC DNA]</scope>
    <source>
        <strain evidence="16">DSM 22288 / NBRC 105244 / SMSP</strain>
    </source>
</reference>
<dbReference type="GO" id="GO:0106358">
    <property type="term" value="F:glycerol-1-phosphate dehydrogenase (NADP+) activity"/>
    <property type="evidence" value="ECO:0007669"/>
    <property type="project" value="RHEA"/>
</dbReference>
<keyword evidence="1 11" id="KW-0963">Cytoplasm</keyword>
<evidence type="ECO:0000256" key="5">
    <source>
        <dbReference type="ARBA" id="ARBA00022857"/>
    </source>
</evidence>
<accession>L0HG22</accession>
<evidence type="ECO:0000256" key="9">
    <source>
        <dbReference type="ARBA" id="ARBA00023209"/>
    </source>
</evidence>
<keyword evidence="8 11" id="KW-0443">Lipid metabolism</keyword>
<name>L0HG22_METFS</name>
<keyword evidence="9 11" id="KW-0594">Phospholipid biosynthesis</keyword>
<evidence type="ECO:0000256" key="7">
    <source>
        <dbReference type="ARBA" id="ARBA00023027"/>
    </source>
</evidence>
<dbReference type="GO" id="GO:0008654">
    <property type="term" value="P:phospholipid biosynthetic process"/>
    <property type="evidence" value="ECO:0007669"/>
    <property type="project" value="UniProtKB-KW"/>
</dbReference>
<comment type="cofactor">
    <cofactor evidence="11 12">
        <name>Zn(2+)</name>
        <dbReference type="ChEBI" id="CHEBI:29105"/>
    </cofactor>
    <text evidence="11 12">Binds 1 zinc ion per subunit.</text>
</comment>
<feature type="binding site" evidence="11">
    <location>
        <position position="264"/>
    </location>
    <ligand>
        <name>Zn(2+)</name>
        <dbReference type="ChEBI" id="CHEBI:29105"/>
        <note>catalytic</note>
    </ligand>
</feature>
<organism evidence="15 16">
    <name type="scientific">Methanoregula formicica (strain DSM 22288 / NBRC 105244 / SMSP)</name>
    <dbReference type="NCBI Taxonomy" id="593750"/>
    <lineage>
        <taxon>Archaea</taxon>
        <taxon>Methanobacteriati</taxon>
        <taxon>Methanobacteriota</taxon>
        <taxon>Stenosarchaea group</taxon>
        <taxon>Methanomicrobia</taxon>
        <taxon>Methanomicrobiales</taxon>
        <taxon>Methanoregulaceae</taxon>
        <taxon>Methanoregula</taxon>
    </lineage>
</organism>
<dbReference type="NCBIfam" id="NF002022">
    <property type="entry name" value="PRK00843.1"/>
    <property type="match status" value="1"/>
</dbReference>
<dbReference type="GO" id="GO:0006650">
    <property type="term" value="P:glycerophospholipid metabolic process"/>
    <property type="evidence" value="ECO:0007669"/>
    <property type="project" value="UniProtKB-UniRule"/>
</dbReference>
<dbReference type="PANTHER" id="PTHR43616">
    <property type="entry name" value="GLYCEROL DEHYDROGENASE"/>
    <property type="match status" value="1"/>
</dbReference>
<comment type="catalytic activity">
    <reaction evidence="11">
        <text>sn-glycerol 1-phosphate + NAD(+) = dihydroxyacetone phosphate + NADH + H(+)</text>
        <dbReference type="Rhea" id="RHEA:21412"/>
        <dbReference type="ChEBI" id="CHEBI:15378"/>
        <dbReference type="ChEBI" id="CHEBI:57540"/>
        <dbReference type="ChEBI" id="CHEBI:57642"/>
        <dbReference type="ChEBI" id="CHEBI:57685"/>
        <dbReference type="ChEBI" id="CHEBI:57945"/>
        <dbReference type="EC" id="1.1.1.261"/>
    </reaction>
</comment>
<feature type="binding site" evidence="11">
    <location>
        <position position="184"/>
    </location>
    <ligand>
        <name>substrate</name>
    </ligand>
</feature>
<keyword evidence="16" id="KW-1185">Reference proteome</keyword>
<dbReference type="PANTHER" id="PTHR43616:SF5">
    <property type="entry name" value="GLYCEROL DEHYDROGENASE 1"/>
    <property type="match status" value="1"/>
</dbReference>
<dbReference type="PIRSF" id="PIRSF000112">
    <property type="entry name" value="Glycerol_dehydrogenase"/>
    <property type="match status" value="1"/>
</dbReference>
<evidence type="ECO:0000256" key="14">
    <source>
        <dbReference type="PIRSR" id="PIRSR000112-3"/>
    </source>
</evidence>
<dbReference type="HOGENOM" id="CLU_038362_0_0_2"/>
<evidence type="ECO:0000256" key="13">
    <source>
        <dbReference type="PIRSR" id="PIRSR000112-2"/>
    </source>
</evidence>
<evidence type="ECO:0000256" key="6">
    <source>
        <dbReference type="ARBA" id="ARBA00023002"/>
    </source>
</evidence>
<keyword evidence="6 11" id="KW-0560">Oxidoreductase</keyword>
<dbReference type="HAMAP" id="MF_00497_A">
    <property type="entry name" value="G1P_dehydrogenase_A"/>
    <property type="match status" value="1"/>
</dbReference>
<feature type="binding site" evidence="11">
    <location>
        <position position="280"/>
    </location>
    <ligand>
        <name>Zn(2+)</name>
        <dbReference type="ChEBI" id="CHEBI:29105"/>
        <note>catalytic</note>
    </ligand>
</feature>
<keyword evidence="5 11" id="KW-0521">NADP</keyword>
<reference evidence="16" key="1">
    <citation type="submission" date="2011-12" db="EMBL/GenBank/DDBJ databases">
        <title>Complete sequence of Methanoregula formicicum SMSP.</title>
        <authorList>
            <person name="Lucas S."/>
            <person name="Han J."/>
            <person name="Lapidus A."/>
            <person name="Cheng J.-F."/>
            <person name="Goodwin L."/>
            <person name="Pitluck S."/>
            <person name="Peters L."/>
            <person name="Ovchinnikova G."/>
            <person name="Teshima H."/>
            <person name="Detter J.C."/>
            <person name="Han C."/>
            <person name="Tapia R."/>
            <person name="Land M."/>
            <person name="Hauser L."/>
            <person name="Kyrpides N."/>
            <person name="Ivanova N."/>
            <person name="Pagani I."/>
            <person name="Imachi H."/>
            <person name="Tamaki H."/>
            <person name="Sekiguchi Y."/>
            <person name="Kamagata Y."/>
            <person name="Cadillo-Quiroz H."/>
            <person name="Zinder S."/>
            <person name="Liu W.-T."/>
            <person name="Woyke T."/>
        </authorList>
    </citation>
    <scope>NUCLEOTIDE SEQUENCE [LARGE SCALE GENOMIC DNA]</scope>
    <source>
        <strain evidence="16">DSM 22288 / NBRC 105244 / SMSP</strain>
    </source>
</reference>
<evidence type="ECO:0000256" key="12">
    <source>
        <dbReference type="PIRSR" id="PIRSR000112-1"/>
    </source>
</evidence>
<evidence type="ECO:0000256" key="11">
    <source>
        <dbReference type="HAMAP-Rule" id="MF_00497"/>
    </source>
</evidence>
<feature type="binding site" evidence="11">
    <location>
        <position position="184"/>
    </location>
    <ligand>
        <name>Zn(2+)</name>
        <dbReference type="ChEBI" id="CHEBI:29105"/>
        <note>catalytic</note>
    </ligand>
</feature>
<evidence type="ECO:0000313" key="16">
    <source>
        <dbReference type="Proteomes" id="UP000010824"/>
    </source>
</evidence>
<dbReference type="EC" id="1.1.1.261" evidence="11"/>
<keyword evidence="2 11" id="KW-0444">Lipid biosynthesis</keyword>
<feature type="binding site" evidence="11 14">
    <location>
        <position position="141"/>
    </location>
    <ligand>
        <name>NAD(+)</name>
        <dbReference type="ChEBI" id="CHEBI:57540"/>
    </ligand>
</feature>
<comment type="pathway">
    <text evidence="11">Membrane lipid metabolism; glycerophospholipid metabolism.</text>
</comment>
<keyword evidence="7 11" id="KW-0520">NAD</keyword>
<dbReference type="Pfam" id="PF13685">
    <property type="entry name" value="Fe-ADH_2"/>
    <property type="match status" value="1"/>
</dbReference>
<feature type="binding site" evidence="12">
    <location>
        <position position="264"/>
    </location>
    <ligand>
        <name>glycerol</name>
        <dbReference type="ChEBI" id="CHEBI:17754"/>
    </ligand>
</feature>
<dbReference type="CDD" id="cd08173">
    <property type="entry name" value="Gro1PDH"/>
    <property type="match status" value="1"/>
</dbReference>
<feature type="binding site" evidence="13">
    <location>
        <position position="137"/>
    </location>
    <ligand>
        <name>glycerol</name>
        <dbReference type="ChEBI" id="CHEBI:17754"/>
    </ligand>
</feature>
<comment type="catalytic activity">
    <reaction evidence="11">
        <text>sn-glycerol 1-phosphate + NADP(+) = dihydroxyacetone phosphate + NADPH + H(+)</text>
        <dbReference type="Rhea" id="RHEA:21416"/>
        <dbReference type="ChEBI" id="CHEBI:15378"/>
        <dbReference type="ChEBI" id="CHEBI:57642"/>
        <dbReference type="ChEBI" id="CHEBI:57685"/>
        <dbReference type="ChEBI" id="CHEBI:57783"/>
        <dbReference type="ChEBI" id="CHEBI:58349"/>
        <dbReference type="EC" id="1.1.1.261"/>
    </reaction>
</comment>
<keyword evidence="4 11" id="KW-0862">Zinc</keyword>
<keyword evidence="3 11" id="KW-0479">Metal-binding</keyword>
<dbReference type="GO" id="GO:0005737">
    <property type="term" value="C:cytoplasm"/>
    <property type="evidence" value="ECO:0007669"/>
    <property type="project" value="UniProtKB-SubCell"/>
</dbReference>
<feature type="binding site" evidence="12">
    <location>
        <position position="184"/>
    </location>
    <ligand>
        <name>glycerol</name>
        <dbReference type="ChEBI" id="CHEBI:17754"/>
    </ligand>
</feature>
<dbReference type="Proteomes" id="UP000010824">
    <property type="component" value="Chromosome"/>
</dbReference>
<dbReference type="AlphaFoldDB" id="L0HG22"/>
<protein>
    <recommendedName>
        <fullName evidence="11">Glycerol-1-phosphate dehydrogenase [NAD(P)+]</fullName>
        <shortName evidence="11">G1P dehydrogenase</shortName>
        <shortName evidence="11">G1PDH</shortName>
        <ecNumber evidence="11">1.1.1.261</ecNumber>
    </recommendedName>
    <alternativeName>
        <fullName evidence="11">Enantiomeric glycerophosphate synthase</fullName>
    </alternativeName>
    <alternativeName>
        <fullName evidence="11">sn-glycerol-1-phosphate dehydrogenase</fullName>
    </alternativeName>
</protein>
<dbReference type="KEGG" id="mfo:Metfor_0992"/>
<evidence type="ECO:0000256" key="4">
    <source>
        <dbReference type="ARBA" id="ARBA00022833"/>
    </source>
</evidence>
<feature type="binding site" evidence="11 14">
    <location>
        <begin position="110"/>
        <end position="114"/>
    </location>
    <ligand>
        <name>NAD(+)</name>
        <dbReference type="ChEBI" id="CHEBI:57540"/>
    </ligand>
</feature>
<sequence length="362" mass="38638">MITMSADAIKLLKEKVFDKSRWMQLPRDVVIGHDVFQQLPSVCEDLKLGKKALLISGKNTMDLAGNRVREILSGGWTIIPFFAEEISLPVIKEAEKAAADADFLIGVGGGRVIDTAKIVSYNLDRPFISVPTAASHDGIASARASVAVEGGHSSLQAHPPLAIVADTAIIARAPHRLLAAGCADVISNYTAILDWELAHRVKGEQVSEYAAALSKMTAEILVKNAPLIKPSSEESAWIVTKALVSSGVAMSIAGSSRPASGGEHKFSHALERLAPGKALHGESCGIGTIISMYLHGGDWKGIRESLKSIGAPVTPKDVGIDDATAVEALLMAKDIRPERFTIFDMGLTRESAEKLVLMLYKE</sequence>
<gene>
    <name evidence="11" type="primary">egsA</name>
    <name evidence="15" type="ordered locus">Metfor_0992</name>
</gene>
<comment type="subcellular location">
    <subcellularLocation>
        <location evidence="11">Cytoplasm</location>
    </subcellularLocation>
</comment>
<evidence type="ECO:0000313" key="15">
    <source>
        <dbReference type="EMBL" id="AGB02044.1"/>
    </source>
</evidence>
<comment type="function">
    <text evidence="11">Catalyzes the NAD(P)H-dependent reduction of dihydroxyacetonephosphate (DHAP or glycerone phosphate) to glycerol 1-phosphate (G1P). The G1P thus generated is used as the glycerophosphate backbone of phospholipids in the cellular membranes of Archaea.</text>
</comment>
<dbReference type="InterPro" id="IPR032837">
    <property type="entry name" value="G1PDH"/>
</dbReference>
<dbReference type="InterPro" id="IPR016205">
    <property type="entry name" value="Glycerol_DH"/>
</dbReference>
<dbReference type="GO" id="GO:0046872">
    <property type="term" value="F:metal ion binding"/>
    <property type="evidence" value="ECO:0007669"/>
    <property type="project" value="UniProtKB-KW"/>
</dbReference>
<dbReference type="GO" id="GO:0106357">
    <property type="term" value="F:glycerol-1-phosphate dehydrogenase (NAD+) activity"/>
    <property type="evidence" value="ECO:0007669"/>
    <property type="project" value="RHEA"/>
</dbReference>
<dbReference type="InterPro" id="IPR023002">
    <property type="entry name" value="G1P_dehydrogenase_arc"/>
</dbReference>
<dbReference type="eggNOG" id="arCOG00982">
    <property type="taxonomic scope" value="Archaea"/>
</dbReference>
<feature type="binding site" evidence="11 14">
    <location>
        <begin position="132"/>
        <end position="135"/>
    </location>
    <ligand>
        <name>NAD(+)</name>
        <dbReference type="ChEBI" id="CHEBI:57540"/>
    </ligand>
</feature>
<evidence type="ECO:0000256" key="2">
    <source>
        <dbReference type="ARBA" id="ARBA00022516"/>
    </source>
</evidence>
<dbReference type="Gene3D" id="1.20.1090.10">
    <property type="entry name" value="Dehydroquinate synthase-like - alpha domain"/>
    <property type="match status" value="1"/>
</dbReference>
<evidence type="ECO:0000256" key="1">
    <source>
        <dbReference type="ARBA" id="ARBA00022490"/>
    </source>
</evidence>
<proteinExistence type="inferred from homology"/>
<feature type="binding site" evidence="11">
    <location>
        <position position="137"/>
    </location>
    <ligand>
        <name>substrate</name>
    </ligand>
</feature>
<evidence type="ECO:0000256" key="8">
    <source>
        <dbReference type="ARBA" id="ARBA00023098"/>
    </source>
</evidence>
<dbReference type="InParanoid" id="L0HG22"/>
<dbReference type="UniPathway" id="UPA00940"/>
<dbReference type="FunCoup" id="L0HG22">
    <property type="interactions" value="10"/>
</dbReference>
<feature type="binding site" evidence="11">
    <location>
        <position position="268"/>
    </location>
    <ligand>
        <name>substrate</name>
    </ligand>
</feature>
<dbReference type="STRING" id="593750.Metfor_0992"/>
<feature type="binding site" evidence="12">
    <location>
        <position position="280"/>
    </location>
    <ligand>
        <name>glycerol</name>
        <dbReference type="ChEBI" id="CHEBI:17754"/>
    </ligand>
</feature>
<dbReference type="Gene3D" id="3.40.50.1970">
    <property type="match status" value="1"/>
</dbReference>
<evidence type="ECO:0000256" key="3">
    <source>
        <dbReference type="ARBA" id="ARBA00022723"/>
    </source>
</evidence>